<evidence type="ECO:0000313" key="1">
    <source>
        <dbReference type="EMBL" id="MBB6468509.1"/>
    </source>
</evidence>
<dbReference type="EMBL" id="JACHGI010000010">
    <property type="protein sequence ID" value="MBB6468509.1"/>
    <property type="molecule type" value="Genomic_DNA"/>
</dbReference>
<protein>
    <submittedName>
        <fullName evidence="1">Uncharacterized protein</fullName>
    </submittedName>
</protein>
<sequence>MVNRREIVKQGDCAQIFDTPKSEYARQVDRRDAGGEGAGVAGLGAGIGLLGRRQIVAALLLAVGYRL</sequence>
<organism evidence="1 2">
    <name type="scientific">Aminobacter carboxidus</name>
    <dbReference type="NCBI Taxonomy" id="376165"/>
    <lineage>
        <taxon>Bacteria</taxon>
        <taxon>Pseudomonadati</taxon>
        <taxon>Pseudomonadota</taxon>
        <taxon>Alphaproteobacteria</taxon>
        <taxon>Hyphomicrobiales</taxon>
        <taxon>Phyllobacteriaceae</taxon>
        <taxon>Aminobacter</taxon>
    </lineage>
</organism>
<dbReference type="RefSeq" id="WP_210322414.1">
    <property type="nucleotide sequence ID" value="NZ_JACHGI010000010.1"/>
</dbReference>
<dbReference type="AlphaFoldDB" id="A0A8E1WIH2"/>
<name>A0A8E1WIH2_9HYPH</name>
<dbReference type="Proteomes" id="UP000532373">
    <property type="component" value="Unassembled WGS sequence"/>
</dbReference>
<evidence type="ECO:0000313" key="2">
    <source>
        <dbReference type="Proteomes" id="UP000532373"/>
    </source>
</evidence>
<proteinExistence type="predicted"/>
<gene>
    <name evidence="1" type="ORF">HNQ96_004393</name>
</gene>
<comment type="caution">
    <text evidence="1">The sequence shown here is derived from an EMBL/GenBank/DDBJ whole genome shotgun (WGS) entry which is preliminary data.</text>
</comment>
<accession>A0A8E1WIH2</accession>
<reference evidence="1 2" key="1">
    <citation type="submission" date="2020-08" db="EMBL/GenBank/DDBJ databases">
        <title>Genomic Encyclopedia of Type Strains, Phase IV (KMG-IV): sequencing the most valuable type-strain genomes for metagenomic binning, comparative biology and taxonomic classification.</title>
        <authorList>
            <person name="Goeker M."/>
        </authorList>
    </citation>
    <scope>NUCLEOTIDE SEQUENCE [LARGE SCALE GENOMIC DNA]</scope>
    <source>
        <strain evidence="1 2">DSM 17454</strain>
    </source>
</reference>